<keyword evidence="2" id="KW-1185">Reference proteome</keyword>
<organism evidence="1 2">
    <name type="scientific">Ensifer canadensis</name>
    <dbReference type="NCBI Taxonomy" id="555315"/>
    <lineage>
        <taxon>Bacteria</taxon>
        <taxon>Pseudomonadati</taxon>
        <taxon>Pseudomonadota</taxon>
        <taxon>Alphaproteobacteria</taxon>
        <taxon>Hyphomicrobiales</taxon>
        <taxon>Rhizobiaceae</taxon>
        <taxon>Sinorhizobium/Ensifer group</taxon>
        <taxon>Ensifer</taxon>
    </lineage>
</organism>
<evidence type="ECO:0000313" key="1">
    <source>
        <dbReference type="EMBL" id="MBM3091600.1"/>
    </source>
</evidence>
<accession>A0AAW4FLW6</accession>
<dbReference type="RefSeq" id="WP_203527978.1">
    <property type="nucleotide sequence ID" value="NZ_CP083370.1"/>
</dbReference>
<sequence length="106" mass="11933">MANEYWLTDELDANDAITVRVRAFDGEVVAEAFFPVFEDTTGKLFSPALGNPVPVPVALANARKLVQQTPYDTILIYLEDENLWQKEWGAHPTRKPSSLIAKPFRV</sequence>
<comment type="caution">
    <text evidence="1">The sequence shown here is derived from an EMBL/GenBank/DDBJ whole genome shotgun (WGS) entry which is preliminary data.</text>
</comment>
<protein>
    <submittedName>
        <fullName evidence="1">Uncharacterized protein</fullName>
    </submittedName>
</protein>
<dbReference type="Proteomes" id="UP000744980">
    <property type="component" value="Unassembled WGS sequence"/>
</dbReference>
<proteinExistence type="predicted"/>
<dbReference type="EMBL" id="WXFA01000006">
    <property type="protein sequence ID" value="MBM3091600.1"/>
    <property type="molecule type" value="Genomic_DNA"/>
</dbReference>
<gene>
    <name evidence="1" type="ORF">GFB56_12315</name>
</gene>
<reference evidence="1 2" key="1">
    <citation type="submission" date="2020-01" db="EMBL/GenBank/DDBJ databases">
        <title>Draft genome assembly of Ensifer adhaerens T173.</title>
        <authorList>
            <person name="Craig J.E."/>
            <person name="Stinchcombe J.R."/>
        </authorList>
    </citation>
    <scope>NUCLEOTIDE SEQUENCE [LARGE SCALE GENOMIC DNA]</scope>
    <source>
        <strain evidence="1 2">T173</strain>
    </source>
</reference>
<name>A0AAW4FLW6_9HYPH</name>
<dbReference type="AlphaFoldDB" id="A0AAW4FLW6"/>
<evidence type="ECO:0000313" key="2">
    <source>
        <dbReference type="Proteomes" id="UP000744980"/>
    </source>
</evidence>